<gene>
    <name evidence="2" type="ORF">A8950_1600</name>
</gene>
<evidence type="ECO:0000256" key="1">
    <source>
        <dbReference type="SAM" id="Phobius"/>
    </source>
</evidence>
<evidence type="ECO:0000313" key="3">
    <source>
        <dbReference type="Proteomes" id="UP000295783"/>
    </source>
</evidence>
<sequence length="78" mass="9160">MSTGSFENWNGNVLDIGPLYPFVGTEMVWFIICVAFWLAWHVLQWRMEEANYNDDMEVLKKGDNMERALKGEKVLRSM</sequence>
<protein>
    <submittedName>
        <fullName evidence="2">Uncharacterized protein</fullName>
    </submittedName>
</protein>
<dbReference type="EMBL" id="SNYW01000007">
    <property type="protein sequence ID" value="TDQ83314.1"/>
    <property type="molecule type" value="Genomic_DNA"/>
</dbReference>
<accession>A0A4R6WQ32</accession>
<keyword evidence="1" id="KW-0812">Transmembrane</keyword>
<keyword evidence="1" id="KW-1133">Transmembrane helix</keyword>
<name>A0A4R6WQ32_9PROT</name>
<comment type="caution">
    <text evidence="2">The sequence shown here is derived from an EMBL/GenBank/DDBJ whole genome shotgun (WGS) entry which is preliminary data.</text>
</comment>
<reference evidence="2 3" key="1">
    <citation type="submission" date="2019-03" db="EMBL/GenBank/DDBJ databases">
        <title>Genomic Encyclopedia of Type Strains, Phase III (KMG-III): the genomes of soil and plant-associated and newly described type strains.</title>
        <authorList>
            <person name="Whitman W."/>
        </authorList>
    </citation>
    <scope>NUCLEOTIDE SEQUENCE [LARGE SCALE GENOMIC DNA]</scope>
    <source>
        <strain evidence="2 3">CGMCC 1.7660</strain>
    </source>
</reference>
<keyword evidence="1" id="KW-0472">Membrane</keyword>
<dbReference type="Proteomes" id="UP000295783">
    <property type="component" value="Unassembled WGS sequence"/>
</dbReference>
<keyword evidence="3" id="KW-1185">Reference proteome</keyword>
<dbReference type="RefSeq" id="WP_133613079.1">
    <property type="nucleotide sequence ID" value="NZ_SNYW01000007.1"/>
</dbReference>
<proteinExistence type="predicted"/>
<dbReference type="OrthoDB" id="8450688at2"/>
<feature type="transmembrane region" description="Helical" evidence="1">
    <location>
        <begin position="20"/>
        <end position="40"/>
    </location>
</feature>
<dbReference type="AlphaFoldDB" id="A0A4R6WQ32"/>
<evidence type="ECO:0000313" key="2">
    <source>
        <dbReference type="EMBL" id="TDQ83314.1"/>
    </source>
</evidence>
<organism evidence="2 3">
    <name type="scientific">Dongia mobilis</name>
    <dbReference type="NCBI Taxonomy" id="578943"/>
    <lineage>
        <taxon>Bacteria</taxon>
        <taxon>Pseudomonadati</taxon>
        <taxon>Pseudomonadota</taxon>
        <taxon>Alphaproteobacteria</taxon>
        <taxon>Rhodospirillales</taxon>
        <taxon>Dongiaceae</taxon>
        <taxon>Dongia</taxon>
    </lineage>
</organism>